<evidence type="ECO:0000256" key="1">
    <source>
        <dbReference type="SAM" id="MobiDB-lite"/>
    </source>
</evidence>
<evidence type="ECO:0000313" key="2">
    <source>
        <dbReference type="EMBL" id="MCI39795.1"/>
    </source>
</evidence>
<dbReference type="EMBL" id="LXQA010271889">
    <property type="protein sequence ID" value="MCI39795.1"/>
    <property type="molecule type" value="Genomic_DNA"/>
</dbReference>
<accession>A0A392RW16</accession>
<sequence>MPEKFKEPSVEPEVNASDLLRENTETVLPDFKLSASPGSYMTIPESQGTPSSQ</sequence>
<feature type="compositionally biased region" description="Polar residues" evidence="1">
    <location>
        <begin position="36"/>
        <end position="53"/>
    </location>
</feature>
<feature type="non-terminal residue" evidence="2">
    <location>
        <position position="53"/>
    </location>
</feature>
<protein>
    <submittedName>
        <fullName evidence="2">IQ domain-containing protein</fullName>
    </submittedName>
</protein>
<reference evidence="2 3" key="1">
    <citation type="journal article" date="2018" name="Front. Plant Sci.">
        <title>Red Clover (Trifolium pratense) and Zigzag Clover (T. medium) - A Picture of Genomic Similarities and Differences.</title>
        <authorList>
            <person name="Dluhosova J."/>
            <person name="Istvanek J."/>
            <person name="Nedelnik J."/>
            <person name="Repkova J."/>
        </authorList>
    </citation>
    <scope>NUCLEOTIDE SEQUENCE [LARGE SCALE GENOMIC DNA]</scope>
    <source>
        <strain evidence="3">cv. 10/8</strain>
        <tissue evidence="2">Leaf</tissue>
    </source>
</reference>
<dbReference type="AlphaFoldDB" id="A0A392RW16"/>
<feature type="region of interest" description="Disordered" evidence="1">
    <location>
        <begin position="1"/>
        <end position="53"/>
    </location>
</feature>
<evidence type="ECO:0000313" key="3">
    <source>
        <dbReference type="Proteomes" id="UP000265520"/>
    </source>
</evidence>
<name>A0A392RW16_9FABA</name>
<dbReference type="Proteomes" id="UP000265520">
    <property type="component" value="Unassembled WGS sequence"/>
</dbReference>
<comment type="caution">
    <text evidence="2">The sequence shown here is derived from an EMBL/GenBank/DDBJ whole genome shotgun (WGS) entry which is preliminary data.</text>
</comment>
<organism evidence="2 3">
    <name type="scientific">Trifolium medium</name>
    <dbReference type="NCBI Taxonomy" id="97028"/>
    <lineage>
        <taxon>Eukaryota</taxon>
        <taxon>Viridiplantae</taxon>
        <taxon>Streptophyta</taxon>
        <taxon>Embryophyta</taxon>
        <taxon>Tracheophyta</taxon>
        <taxon>Spermatophyta</taxon>
        <taxon>Magnoliopsida</taxon>
        <taxon>eudicotyledons</taxon>
        <taxon>Gunneridae</taxon>
        <taxon>Pentapetalae</taxon>
        <taxon>rosids</taxon>
        <taxon>fabids</taxon>
        <taxon>Fabales</taxon>
        <taxon>Fabaceae</taxon>
        <taxon>Papilionoideae</taxon>
        <taxon>50 kb inversion clade</taxon>
        <taxon>NPAAA clade</taxon>
        <taxon>Hologalegina</taxon>
        <taxon>IRL clade</taxon>
        <taxon>Trifolieae</taxon>
        <taxon>Trifolium</taxon>
    </lineage>
</organism>
<proteinExistence type="predicted"/>
<keyword evidence="3" id="KW-1185">Reference proteome</keyword>